<evidence type="ECO:0000313" key="1">
    <source>
        <dbReference type="EMBL" id="EKO15877.1"/>
    </source>
</evidence>
<proteinExistence type="predicted"/>
<dbReference type="EMBL" id="AHMY02000040">
    <property type="protein sequence ID" value="EKO15877.1"/>
    <property type="molecule type" value="Genomic_DNA"/>
</dbReference>
<comment type="caution">
    <text evidence="1">The sequence shown here is derived from an EMBL/GenBank/DDBJ whole genome shotgun (WGS) entry which is preliminary data.</text>
</comment>
<reference evidence="1 2" key="1">
    <citation type="submission" date="2012-10" db="EMBL/GenBank/DDBJ databases">
        <authorList>
            <person name="Harkins D.M."/>
            <person name="Durkin A.S."/>
            <person name="Brinkac L.M."/>
            <person name="Selengut J.D."/>
            <person name="Sanka R."/>
            <person name="DePew J."/>
            <person name="Purushe J."/>
            <person name="Peacock S.J."/>
            <person name="Thaipadungpanit J."/>
            <person name="Wuthiekanun V.W."/>
            <person name="Day N.P."/>
            <person name="Vinetz J.M."/>
            <person name="Sutton G.G."/>
            <person name="Nelson W.C."/>
            <person name="Fouts D.E."/>
        </authorList>
    </citation>
    <scope>NUCLEOTIDE SEQUENCE [LARGE SCALE GENOMIC DNA]</scope>
    <source>
        <strain evidence="1 2">H1</strain>
    </source>
</reference>
<organism evidence="1 2">
    <name type="scientific">Leptospira kirschneri str. H1</name>
    <dbReference type="NCBI Taxonomy" id="1049966"/>
    <lineage>
        <taxon>Bacteria</taxon>
        <taxon>Pseudomonadati</taxon>
        <taxon>Spirochaetota</taxon>
        <taxon>Spirochaetia</taxon>
        <taxon>Leptospirales</taxon>
        <taxon>Leptospiraceae</taxon>
        <taxon>Leptospira</taxon>
    </lineage>
</organism>
<evidence type="ECO:0000313" key="2">
    <source>
        <dbReference type="Proteomes" id="UP000006253"/>
    </source>
</evidence>
<name>A0A0E2BF95_9LEPT</name>
<accession>A0A0E2BF95</accession>
<sequence>MCVAKICNFIKVRFLKKWNVALIQKIYSGEKVVNLNDLWKISYFHLKFRMLNLTSN</sequence>
<dbReference type="Proteomes" id="UP000006253">
    <property type="component" value="Unassembled WGS sequence"/>
</dbReference>
<dbReference type="AlphaFoldDB" id="A0A0E2BF95"/>
<gene>
    <name evidence="1" type="ORF">LEP1GSC081_3349</name>
</gene>
<protein>
    <submittedName>
        <fullName evidence="1">Uncharacterized protein</fullName>
    </submittedName>
</protein>